<feature type="non-terminal residue" evidence="4">
    <location>
        <position position="1"/>
    </location>
</feature>
<feature type="transmembrane region" description="Helical" evidence="1">
    <location>
        <begin position="83"/>
        <end position="105"/>
    </location>
</feature>
<dbReference type="InterPro" id="IPR025110">
    <property type="entry name" value="AMP-bd_C"/>
</dbReference>
<comment type="caution">
    <text evidence="4">The sequence shown here is derived from an EMBL/GenBank/DDBJ whole genome shotgun (WGS) entry which is preliminary data.</text>
</comment>
<evidence type="ECO:0000313" key="4">
    <source>
        <dbReference type="EMBL" id="MCP3425416.1"/>
    </source>
</evidence>
<dbReference type="AlphaFoldDB" id="A0A9X2HGR3"/>
<dbReference type="InterPro" id="IPR042099">
    <property type="entry name" value="ANL_N_sf"/>
</dbReference>
<dbReference type="EMBL" id="JANAFB010000009">
    <property type="protein sequence ID" value="MCP3425416.1"/>
    <property type="molecule type" value="Genomic_DNA"/>
</dbReference>
<keyword evidence="5" id="KW-1185">Reference proteome</keyword>
<feature type="domain" description="AMP-binding enzyme C-terminal" evidence="3">
    <location>
        <begin position="300"/>
        <end position="375"/>
    </location>
</feature>
<dbReference type="PANTHER" id="PTHR43767">
    <property type="entry name" value="LONG-CHAIN-FATTY-ACID--COA LIGASE"/>
    <property type="match status" value="1"/>
</dbReference>
<dbReference type="Proteomes" id="UP001139502">
    <property type="component" value="Unassembled WGS sequence"/>
</dbReference>
<dbReference type="RefSeq" id="WP_254165620.1">
    <property type="nucleotide sequence ID" value="NZ_JANAFB010000009.1"/>
</dbReference>
<dbReference type="InterPro" id="IPR045851">
    <property type="entry name" value="AMP-bd_C_sf"/>
</dbReference>
<dbReference type="Pfam" id="PF00501">
    <property type="entry name" value="AMP-binding"/>
    <property type="match status" value="1"/>
</dbReference>
<dbReference type="SUPFAM" id="SSF56801">
    <property type="entry name" value="Acetyl-CoA synthetase-like"/>
    <property type="match status" value="1"/>
</dbReference>
<dbReference type="Pfam" id="PF13193">
    <property type="entry name" value="AMP-binding_C"/>
    <property type="match status" value="1"/>
</dbReference>
<evidence type="ECO:0000259" key="2">
    <source>
        <dbReference type="Pfam" id="PF00501"/>
    </source>
</evidence>
<dbReference type="PANTHER" id="PTHR43767:SF1">
    <property type="entry name" value="NONRIBOSOMAL PEPTIDE SYNTHASE PES1 (EUROFUNG)-RELATED"/>
    <property type="match status" value="1"/>
</dbReference>
<gene>
    <name evidence="4" type="ORF">NBM05_05125</name>
</gene>
<organism evidence="4 5">
    <name type="scientific">Rothia santali</name>
    <dbReference type="NCBI Taxonomy" id="2949643"/>
    <lineage>
        <taxon>Bacteria</taxon>
        <taxon>Bacillati</taxon>
        <taxon>Actinomycetota</taxon>
        <taxon>Actinomycetes</taxon>
        <taxon>Micrococcales</taxon>
        <taxon>Micrococcaceae</taxon>
        <taxon>Rothia</taxon>
    </lineage>
</organism>
<dbReference type="InterPro" id="IPR050237">
    <property type="entry name" value="ATP-dep_AMP-bd_enzyme"/>
</dbReference>
<feature type="domain" description="AMP-dependent synthetase/ligase" evidence="2">
    <location>
        <begin position="32"/>
        <end position="249"/>
    </location>
</feature>
<evidence type="ECO:0000313" key="5">
    <source>
        <dbReference type="Proteomes" id="UP001139502"/>
    </source>
</evidence>
<dbReference type="InterPro" id="IPR020845">
    <property type="entry name" value="AMP-binding_CS"/>
</dbReference>
<evidence type="ECO:0000256" key="1">
    <source>
        <dbReference type="SAM" id="Phobius"/>
    </source>
</evidence>
<dbReference type="GO" id="GO:0016878">
    <property type="term" value="F:acid-thiol ligase activity"/>
    <property type="evidence" value="ECO:0007669"/>
    <property type="project" value="UniProtKB-ARBA"/>
</dbReference>
<protein>
    <submittedName>
        <fullName evidence="4">AMP-binding protein</fullName>
    </submittedName>
</protein>
<evidence type="ECO:0000259" key="3">
    <source>
        <dbReference type="Pfam" id="PF13193"/>
    </source>
</evidence>
<dbReference type="PROSITE" id="PS00455">
    <property type="entry name" value="AMP_BINDING"/>
    <property type="match status" value="1"/>
</dbReference>
<keyword evidence="1" id="KW-0472">Membrane</keyword>
<dbReference type="Gene3D" id="3.30.300.30">
    <property type="match status" value="1"/>
</dbReference>
<proteinExistence type="predicted"/>
<keyword evidence="1" id="KW-0812">Transmembrane</keyword>
<keyword evidence="1" id="KW-1133">Transmembrane helix</keyword>
<accession>A0A9X2HGR3</accession>
<dbReference type="InterPro" id="IPR000873">
    <property type="entry name" value="AMP-dep_synth/lig_dom"/>
</dbReference>
<name>A0A9X2HGR3_9MICC</name>
<reference evidence="4" key="1">
    <citation type="submission" date="2022-06" db="EMBL/GenBank/DDBJ databases">
        <title>Rothia sp. isolated from sandalwood seedling.</title>
        <authorList>
            <person name="Tuikhar N."/>
            <person name="Kirdat K."/>
            <person name="Thorat V."/>
            <person name="Swetha P."/>
            <person name="Padma S."/>
            <person name="Sundararaj R."/>
            <person name="Yadav A."/>
        </authorList>
    </citation>
    <scope>NUCLEOTIDE SEQUENCE</scope>
    <source>
        <strain evidence="4">AR01</strain>
    </source>
</reference>
<dbReference type="Gene3D" id="3.40.50.12780">
    <property type="entry name" value="N-terminal domain of ligase-like"/>
    <property type="match status" value="1"/>
</dbReference>
<sequence length="390" mass="42641">PRARAARRRLTGPAPGTVPWRQLLGHPRIDAHHPRPGAHDLALLQYTSGTTGRPRGAMLTHRNLESNARMGEQWVQPGPDESIYAVLPLFHAYGMTLGLGIAIAIRARLVLFPTVDTDLLARAMKRSRPTILPAVPPVYRRLLEAAEERGVELRGIRYAVSGAMTLPRDLVAAWEERSEGFLVEGYGLTECAPLVACNPLNAARRTGSIGVPFPSTEIRLVDPGTGADAAAGEPGELWVRGPQTFRGYWGDEEATRAAYSADGWLRTGDLVRMDADGFLYVVDRLKEVIITGGFNVSPSEVEEALRDDDAVADAAVVGLPSPDGGEEVVAAVVTAPGAAFDERALRERCYAWLTRYKVPRRIVELERFPTSMLGKTLRREVRALLEEREG</sequence>